<dbReference type="CDD" id="cd15904">
    <property type="entry name" value="TSPO_MBR"/>
    <property type="match status" value="1"/>
</dbReference>
<keyword evidence="8" id="KW-1185">Reference proteome</keyword>
<dbReference type="Gene3D" id="1.20.1260.100">
    <property type="entry name" value="TspO/MBR protein"/>
    <property type="match status" value="1"/>
</dbReference>
<dbReference type="OrthoDB" id="9795496at2"/>
<keyword evidence="3 6" id="KW-0812">Transmembrane</keyword>
<dbReference type="AlphaFoldDB" id="A0A841K5B8"/>
<comment type="caution">
    <text evidence="7">The sequence shown here is derived from an EMBL/GenBank/DDBJ whole genome shotgun (WGS) entry which is preliminary data.</text>
</comment>
<evidence type="ECO:0000256" key="2">
    <source>
        <dbReference type="ARBA" id="ARBA00007524"/>
    </source>
</evidence>
<comment type="subcellular location">
    <subcellularLocation>
        <location evidence="1">Membrane</location>
        <topology evidence="1">Multi-pass membrane protein</topology>
    </subcellularLocation>
</comment>
<evidence type="ECO:0000256" key="5">
    <source>
        <dbReference type="ARBA" id="ARBA00023136"/>
    </source>
</evidence>
<feature type="transmembrane region" description="Helical" evidence="6">
    <location>
        <begin position="91"/>
        <end position="109"/>
    </location>
</feature>
<sequence length="167" mass="18869">MATGQEARPKARSRPALALAGWLALCFAVAGISSVFSAHSISTWYAGLVKPPLNPPDSAFGPVWIILYALMAVSVWMVWKTRPSPCRYRGLRLFLAQLGLNFLWPWIFFDTHQLLTAFADIVVLWVAILLTILTFRKMSHTAAWLLVPYLAWVTFAAYLNFAIWRLN</sequence>
<evidence type="ECO:0000256" key="6">
    <source>
        <dbReference type="SAM" id="Phobius"/>
    </source>
</evidence>
<evidence type="ECO:0000256" key="1">
    <source>
        <dbReference type="ARBA" id="ARBA00004141"/>
    </source>
</evidence>
<protein>
    <submittedName>
        <fullName evidence="7">Tryptophan-rich sensory protein</fullName>
    </submittedName>
</protein>
<feature type="transmembrane region" description="Helical" evidence="6">
    <location>
        <begin position="61"/>
        <end position="79"/>
    </location>
</feature>
<dbReference type="PANTHER" id="PTHR10057:SF0">
    <property type="entry name" value="TRANSLOCATOR PROTEIN"/>
    <property type="match status" value="1"/>
</dbReference>
<feature type="transmembrane region" description="Helical" evidence="6">
    <location>
        <begin position="115"/>
        <end position="135"/>
    </location>
</feature>
<dbReference type="InterPro" id="IPR038330">
    <property type="entry name" value="TspO/MBR-related_sf"/>
</dbReference>
<evidence type="ECO:0000256" key="4">
    <source>
        <dbReference type="ARBA" id="ARBA00022989"/>
    </source>
</evidence>
<keyword evidence="5 6" id="KW-0472">Membrane</keyword>
<dbReference type="GO" id="GO:0033013">
    <property type="term" value="P:tetrapyrrole metabolic process"/>
    <property type="evidence" value="ECO:0007669"/>
    <property type="project" value="UniProtKB-ARBA"/>
</dbReference>
<dbReference type="Proteomes" id="UP000538666">
    <property type="component" value="Unassembled WGS sequence"/>
</dbReference>
<dbReference type="GO" id="GO:0016020">
    <property type="term" value="C:membrane"/>
    <property type="evidence" value="ECO:0007669"/>
    <property type="project" value="UniProtKB-SubCell"/>
</dbReference>
<keyword evidence="4 6" id="KW-1133">Transmembrane helix</keyword>
<evidence type="ECO:0000256" key="3">
    <source>
        <dbReference type="ARBA" id="ARBA00022692"/>
    </source>
</evidence>
<dbReference type="InterPro" id="IPR004307">
    <property type="entry name" value="TspO_MBR"/>
</dbReference>
<evidence type="ECO:0000313" key="7">
    <source>
        <dbReference type="EMBL" id="MBB6145474.1"/>
    </source>
</evidence>
<comment type="similarity">
    <text evidence="2">Belongs to the TspO/BZRP family.</text>
</comment>
<dbReference type="FunFam" id="1.20.1260.100:FF:000001">
    <property type="entry name" value="translocator protein 2"/>
    <property type="match status" value="1"/>
</dbReference>
<name>A0A841K5B8_9BACT</name>
<reference evidence="7 8" key="1">
    <citation type="submission" date="2020-08" db="EMBL/GenBank/DDBJ databases">
        <title>Genomic Encyclopedia of Type Strains, Phase IV (KMG-IV): sequencing the most valuable type-strain genomes for metagenomic binning, comparative biology and taxonomic classification.</title>
        <authorList>
            <person name="Goeker M."/>
        </authorList>
    </citation>
    <scope>NUCLEOTIDE SEQUENCE [LARGE SCALE GENOMIC DNA]</scope>
    <source>
        <strain evidence="7 8">DSM 103733</strain>
    </source>
</reference>
<dbReference type="PANTHER" id="PTHR10057">
    <property type="entry name" value="PERIPHERAL-TYPE BENZODIAZEPINE RECEPTOR"/>
    <property type="match status" value="1"/>
</dbReference>
<dbReference type="RefSeq" id="WP_050061104.1">
    <property type="nucleotide sequence ID" value="NZ_JACHEK010000007.1"/>
</dbReference>
<gene>
    <name evidence="7" type="ORF">HNQ77_003435</name>
</gene>
<feature type="transmembrane region" description="Helical" evidence="6">
    <location>
        <begin position="142"/>
        <end position="164"/>
    </location>
</feature>
<dbReference type="Pfam" id="PF03073">
    <property type="entry name" value="TspO_MBR"/>
    <property type="match status" value="1"/>
</dbReference>
<evidence type="ECO:0000313" key="8">
    <source>
        <dbReference type="Proteomes" id="UP000538666"/>
    </source>
</evidence>
<organism evidence="7 8">
    <name type="scientific">Silvibacterium bohemicum</name>
    <dbReference type="NCBI Taxonomy" id="1577686"/>
    <lineage>
        <taxon>Bacteria</taxon>
        <taxon>Pseudomonadati</taxon>
        <taxon>Acidobacteriota</taxon>
        <taxon>Terriglobia</taxon>
        <taxon>Terriglobales</taxon>
        <taxon>Acidobacteriaceae</taxon>
        <taxon>Silvibacterium</taxon>
    </lineage>
</organism>
<proteinExistence type="inferred from homology"/>
<dbReference type="EMBL" id="JACHEK010000007">
    <property type="protein sequence ID" value="MBB6145474.1"/>
    <property type="molecule type" value="Genomic_DNA"/>
</dbReference>
<dbReference type="PIRSF" id="PIRSF005859">
    <property type="entry name" value="PBR"/>
    <property type="match status" value="1"/>
</dbReference>
<accession>A0A841K5B8</accession>